<dbReference type="Pfam" id="PF01497">
    <property type="entry name" value="Peripla_BP_2"/>
    <property type="match status" value="1"/>
</dbReference>
<evidence type="ECO:0000256" key="4">
    <source>
        <dbReference type="SAM" id="MobiDB-lite"/>
    </source>
</evidence>
<dbReference type="PANTHER" id="PTHR30532">
    <property type="entry name" value="IRON III DICITRATE-BINDING PERIPLASMIC PROTEIN"/>
    <property type="match status" value="1"/>
</dbReference>
<evidence type="ECO:0000256" key="2">
    <source>
        <dbReference type="ARBA" id="ARBA00022448"/>
    </source>
</evidence>
<dbReference type="AlphaFoldDB" id="A0ABD5RVH6"/>
<evidence type="ECO:0000256" key="1">
    <source>
        <dbReference type="ARBA" id="ARBA00004196"/>
    </source>
</evidence>
<dbReference type="Gene3D" id="3.40.50.1980">
    <property type="entry name" value="Nitrogenase molybdenum iron protein domain"/>
    <property type="match status" value="2"/>
</dbReference>
<keyword evidence="7" id="KW-1185">Reference proteome</keyword>
<keyword evidence="2" id="KW-0813">Transport</keyword>
<dbReference type="EMBL" id="JBHSWU010000013">
    <property type="protein sequence ID" value="MFC6723366.1"/>
    <property type="molecule type" value="Genomic_DNA"/>
</dbReference>
<keyword evidence="3" id="KW-0732">Signal</keyword>
<name>A0ABD5RVH6_9EURY</name>
<gene>
    <name evidence="6" type="ORF">ACFQE1_02930</name>
</gene>
<sequence>MSDNDDTGTAEAPTRRDYMKYGGAVAGGGLLAGCAGQSESGSTPESTRTETTAEAAIETSDTTETGASWTATMPPVGELEFDTVPESLFDSEGFVADVVTALGYGDIVDAFSYEKWPTLFYEELPDVDPETDFDTSLMVDGAADKEVFYEIDPNLMMRWELDAADITEVEENVGPIFGQRARGPRPDNFYKYGDGEAYPYLDLYEQTEIYGQVFQEEERASAIVEANRELIDSVAARLPPESERPTVTVGGIFGGDVYANVIYFEETTPEVVRDGEVRTYSKKQYRELGVVNAFADASYGSPFWTTTDGEGLLEANPDVIFIDNGIADLEFLEEQRRKLQSDPVMSEVAAVQNDRIYPGGTAVQGPIVNMFQTEMAAKQLYPEEFGEWQGLGETPEDEQLFDRQEVADIVNGDI</sequence>
<evidence type="ECO:0000313" key="7">
    <source>
        <dbReference type="Proteomes" id="UP001596328"/>
    </source>
</evidence>
<reference evidence="6 7" key="1">
    <citation type="journal article" date="2019" name="Int. J. Syst. Evol. Microbiol.">
        <title>The Global Catalogue of Microorganisms (GCM) 10K type strain sequencing project: providing services to taxonomists for standard genome sequencing and annotation.</title>
        <authorList>
            <consortium name="The Broad Institute Genomics Platform"/>
            <consortium name="The Broad Institute Genome Sequencing Center for Infectious Disease"/>
            <person name="Wu L."/>
            <person name="Ma J."/>
        </authorList>
    </citation>
    <scope>NUCLEOTIDE SEQUENCE [LARGE SCALE GENOMIC DNA]</scope>
    <source>
        <strain evidence="6 7">NBRC 111368</strain>
    </source>
</reference>
<accession>A0ABD5RVH6</accession>
<protein>
    <submittedName>
        <fullName evidence="6">ABC transporter substrate-binding protein</fullName>
    </submittedName>
</protein>
<dbReference type="SUPFAM" id="SSF53807">
    <property type="entry name" value="Helical backbone' metal receptor"/>
    <property type="match status" value="1"/>
</dbReference>
<dbReference type="InterPro" id="IPR006311">
    <property type="entry name" value="TAT_signal"/>
</dbReference>
<dbReference type="PROSITE" id="PS50983">
    <property type="entry name" value="FE_B12_PBP"/>
    <property type="match status" value="1"/>
</dbReference>
<comment type="caution">
    <text evidence="6">The sequence shown here is derived from an EMBL/GenBank/DDBJ whole genome shotgun (WGS) entry which is preliminary data.</text>
</comment>
<dbReference type="PANTHER" id="PTHR30532:SF1">
    <property type="entry name" value="IRON(3+)-HYDROXAMATE-BINDING PROTEIN FHUD"/>
    <property type="match status" value="1"/>
</dbReference>
<dbReference type="InterPro" id="IPR051313">
    <property type="entry name" value="Bact_iron-sidero_bind"/>
</dbReference>
<comment type="subcellular location">
    <subcellularLocation>
        <location evidence="1">Cell envelope</location>
    </subcellularLocation>
</comment>
<dbReference type="Proteomes" id="UP001596328">
    <property type="component" value="Unassembled WGS sequence"/>
</dbReference>
<feature type="domain" description="Fe/B12 periplasmic-binding" evidence="5">
    <location>
        <begin position="87"/>
        <end position="388"/>
    </location>
</feature>
<evidence type="ECO:0000313" key="6">
    <source>
        <dbReference type="EMBL" id="MFC6723366.1"/>
    </source>
</evidence>
<evidence type="ECO:0000256" key="3">
    <source>
        <dbReference type="ARBA" id="ARBA00022729"/>
    </source>
</evidence>
<dbReference type="PROSITE" id="PS51318">
    <property type="entry name" value="TAT"/>
    <property type="match status" value="1"/>
</dbReference>
<proteinExistence type="predicted"/>
<feature type="region of interest" description="Disordered" evidence="4">
    <location>
        <begin position="32"/>
        <end position="68"/>
    </location>
</feature>
<feature type="compositionally biased region" description="Low complexity" evidence="4">
    <location>
        <begin position="32"/>
        <end position="65"/>
    </location>
</feature>
<dbReference type="InterPro" id="IPR002491">
    <property type="entry name" value="ABC_transptr_periplasmic_BD"/>
</dbReference>
<evidence type="ECO:0000259" key="5">
    <source>
        <dbReference type="PROSITE" id="PS50983"/>
    </source>
</evidence>
<organism evidence="6 7">
    <name type="scientific">Halobium palmae</name>
    <dbReference type="NCBI Taxonomy" id="1776492"/>
    <lineage>
        <taxon>Archaea</taxon>
        <taxon>Methanobacteriati</taxon>
        <taxon>Methanobacteriota</taxon>
        <taxon>Stenosarchaea group</taxon>
        <taxon>Halobacteria</taxon>
        <taxon>Halobacteriales</taxon>
        <taxon>Haloferacaceae</taxon>
        <taxon>Halobium</taxon>
    </lineage>
</organism>